<dbReference type="EMBL" id="BAAAPC010000001">
    <property type="protein sequence ID" value="GAA1979830.1"/>
    <property type="molecule type" value="Genomic_DNA"/>
</dbReference>
<evidence type="ECO:0000313" key="2">
    <source>
        <dbReference type="EMBL" id="GAA1979830.1"/>
    </source>
</evidence>
<comment type="caution">
    <text evidence="2">The sequence shown here is derived from an EMBL/GenBank/DDBJ whole genome shotgun (WGS) entry which is preliminary data.</text>
</comment>
<dbReference type="InterPro" id="IPR007278">
    <property type="entry name" value="DUF397"/>
</dbReference>
<name>A0ABN2S3N6_9ACTN</name>
<evidence type="ECO:0000259" key="1">
    <source>
        <dbReference type="Pfam" id="PF04149"/>
    </source>
</evidence>
<dbReference type="Proteomes" id="UP001501585">
    <property type="component" value="Unassembled WGS sequence"/>
</dbReference>
<organism evidence="2 3">
    <name type="scientific">Nocardiopsis rhodophaea</name>
    <dbReference type="NCBI Taxonomy" id="280238"/>
    <lineage>
        <taxon>Bacteria</taxon>
        <taxon>Bacillati</taxon>
        <taxon>Actinomycetota</taxon>
        <taxon>Actinomycetes</taxon>
        <taxon>Streptosporangiales</taxon>
        <taxon>Nocardiopsidaceae</taxon>
        <taxon>Nocardiopsis</taxon>
    </lineage>
</organism>
<feature type="domain" description="DUF397" evidence="1">
    <location>
        <begin position="6"/>
        <end position="58"/>
    </location>
</feature>
<reference evidence="2 3" key="1">
    <citation type="journal article" date="2019" name="Int. J. Syst. Evol. Microbiol.">
        <title>The Global Catalogue of Microorganisms (GCM) 10K type strain sequencing project: providing services to taxonomists for standard genome sequencing and annotation.</title>
        <authorList>
            <consortium name="The Broad Institute Genomics Platform"/>
            <consortium name="The Broad Institute Genome Sequencing Center for Infectious Disease"/>
            <person name="Wu L."/>
            <person name="Ma J."/>
        </authorList>
    </citation>
    <scope>NUCLEOTIDE SEQUENCE [LARGE SCALE GENOMIC DNA]</scope>
    <source>
        <strain evidence="2 3">JCM 15313</strain>
    </source>
</reference>
<keyword evidence="3" id="KW-1185">Reference proteome</keyword>
<dbReference type="Pfam" id="PF04149">
    <property type="entry name" value="DUF397"/>
    <property type="match status" value="1"/>
</dbReference>
<gene>
    <name evidence="2" type="ORF">GCM10009799_01200</name>
</gene>
<sequence>MSEPLRFRKSSYSSGTGQNCAEVADLPAGAALRDSKHPDRGHLSFPLTEWRAFLADVKRDLL</sequence>
<dbReference type="RefSeq" id="WP_344159338.1">
    <property type="nucleotide sequence ID" value="NZ_BAAAPC010000001.1"/>
</dbReference>
<evidence type="ECO:0000313" key="3">
    <source>
        <dbReference type="Proteomes" id="UP001501585"/>
    </source>
</evidence>
<accession>A0ABN2S3N6</accession>
<protein>
    <submittedName>
        <fullName evidence="2">DUF397 domain-containing protein</fullName>
    </submittedName>
</protein>
<proteinExistence type="predicted"/>